<accession>A0A9W9NCN4</accession>
<gene>
    <name evidence="1" type="ORF">N7468_010428</name>
</gene>
<dbReference type="Proteomes" id="UP001150941">
    <property type="component" value="Unassembled WGS sequence"/>
</dbReference>
<proteinExistence type="predicted"/>
<reference evidence="1" key="1">
    <citation type="submission" date="2022-11" db="EMBL/GenBank/DDBJ databases">
        <authorList>
            <person name="Petersen C."/>
        </authorList>
    </citation>
    <scope>NUCLEOTIDE SEQUENCE</scope>
    <source>
        <strain evidence="1">IBT 19713</strain>
    </source>
</reference>
<comment type="caution">
    <text evidence="1">The sequence shown here is derived from an EMBL/GenBank/DDBJ whole genome shotgun (WGS) entry which is preliminary data.</text>
</comment>
<reference evidence="1" key="2">
    <citation type="journal article" date="2023" name="IMA Fungus">
        <title>Comparative genomic study of the Penicillium genus elucidates a diverse pangenome and 15 lateral gene transfer events.</title>
        <authorList>
            <person name="Petersen C."/>
            <person name="Sorensen T."/>
            <person name="Nielsen M.R."/>
            <person name="Sondergaard T.E."/>
            <person name="Sorensen J.L."/>
            <person name="Fitzpatrick D.A."/>
            <person name="Frisvad J.C."/>
            <person name="Nielsen K.L."/>
        </authorList>
    </citation>
    <scope>NUCLEOTIDE SEQUENCE</scope>
    <source>
        <strain evidence="1">IBT 19713</strain>
    </source>
</reference>
<dbReference type="EMBL" id="JAPQKS010000008">
    <property type="protein sequence ID" value="KAJ5217420.1"/>
    <property type="molecule type" value="Genomic_DNA"/>
</dbReference>
<organism evidence="1 2">
    <name type="scientific">Penicillium chermesinum</name>
    <dbReference type="NCBI Taxonomy" id="63820"/>
    <lineage>
        <taxon>Eukaryota</taxon>
        <taxon>Fungi</taxon>
        <taxon>Dikarya</taxon>
        <taxon>Ascomycota</taxon>
        <taxon>Pezizomycotina</taxon>
        <taxon>Eurotiomycetes</taxon>
        <taxon>Eurotiomycetidae</taxon>
        <taxon>Eurotiales</taxon>
        <taxon>Aspergillaceae</taxon>
        <taxon>Penicillium</taxon>
    </lineage>
</organism>
<dbReference type="AlphaFoldDB" id="A0A9W9NCN4"/>
<evidence type="ECO:0000313" key="2">
    <source>
        <dbReference type="Proteomes" id="UP001150941"/>
    </source>
</evidence>
<protein>
    <submittedName>
        <fullName evidence="1">Uncharacterized protein</fullName>
    </submittedName>
</protein>
<name>A0A9W9NCN4_9EURO</name>
<sequence>MIGLDLVCAAATSTIPDSDSSVIYLPYQCIRKARAQSFQVLEAFKNPVKEENLSYDAAMVPCSEASHFSS</sequence>
<dbReference type="RefSeq" id="XP_058326291.1">
    <property type="nucleotide sequence ID" value="XM_058479723.1"/>
</dbReference>
<keyword evidence="2" id="KW-1185">Reference proteome</keyword>
<evidence type="ECO:0000313" key="1">
    <source>
        <dbReference type="EMBL" id="KAJ5217420.1"/>
    </source>
</evidence>
<dbReference type="GeneID" id="83207027"/>